<proteinExistence type="predicted"/>
<comment type="caution">
    <text evidence="2">The sequence shown here is derived from an EMBL/GenBank/DDBJ whole genome shotgun (WGS) entry which is preliminary data.</text>
</comment>
<name>A0A498N6W7_LABRO</name>
<evidence type="ECO:0000256" key="1">
    <source>
        <dbReference type="SAM" id="MobiDB-lite"/>
    </source>
</evidence>
<sequence length="145" mass="16078">MVSFGAVEDEVDDDNDAMSTAASGSGDWSACQESEASHSEVREPPASIDEELVKILSEAVQDLGLDWSPPEQPNKNRLDMWYLQSGRQVGTPQRLAPFFPEVHEEISRSWCSPYSARTQAAKMLKMLDEEGPDSPTFKKLRSATD</sequence>
<organism evidence="2 3">
    <name type="scientific">Labeo rohita</name>
    <name type="common">Indian major carp</name>
    <name type="synonym">Cyprinus rohita</name>
    <dbReference type="NCBI Taxonomy" id="84645"/>
    <lineage>
        <taxon>Eukaryota</taxon>
        <taxon>Metazoa</taxon>
        <taxon>Chordata</taxon>
        <taxon>Craniata</taxon>
        <taxon>Vertebrata</taxon>
        <taxon>Euteleostomi</taxon>
        <taxon>Actinopterygii</taxon>
        <taxon>Neopterygii</taxon>
        <taxon>Teleostei</taxon>
        <taxon>Ostariophysi</taxon>
        <taxon>Cypriniformes</taxon>
        <taxon>Cyprinidae</taxon>
        <taxon>Labeoninae</taxon>
        <taxon>Labeonini</taxon>
        <taxon>Labeo</taxon>
    </lineage>
</organism>
<dbReference type="Proteomes" id="UP000290572">
    <property type="component" value="Unassembled WGS sequence"/>
</dbReference>
<feature type="compositionally biased region" description="Acidic residues" evidence="1">
    <location>
        <begin position="7"/>
        <end position="16"/>
    </location>
</feature>
<dbReference type="AlphaFoldDB" id="A0A498N6W7"/>
<feature type="region of interest" description="Disordered" evidence="1">
    <location>
        <begin position="1"/>
        <end position="46"/>
    </location>
</feature>
<dbReference type="EMBL" id="QBIY01012541">
    <property type="protein sequence ID" value="RXN24377.1"/>
    <property type="molecule type" value="Genomic_DNA"/>
</dbReference>
<gene>
    <name evidence="2" type="ORF">ROHU_022221</name>
</gene>
<evidence type="ECO:0000313" key="3">
    <source>
        <dbReference type="Proteomes" id="UP000290572"/>
    </source>
</evidence>
<reference evidence="2 3" key="1">
    <citation type="submission" date="2018-03" db="EMBL/GenBank/DDBJ databases">
        <title>Draft genome sequence of Rohu Carp (Labeo rohita).</title>
        <authorList>
            <person name="Das P."/>
            <person name="Kushwaha B."/>
            <person name="Joshi C.G."/>
            <person name="Kumar D."/>
            <person name="Nagpure N.S."/>
            <person name="Sahoo L."/>
            <person name="Das S.P."/>
            <person name="Bit A."/>
            <person name="Patnaik S."/>
            <person name="Meher P.K."/>
            <person name="Jayasankar P."/>
            <person name="Koringa P.G."/>
            <person name="Patel N.V."/>
            <person name="Hinsu A.T."/>
            <person name="Kumar R."/>
            <person name="Pandey M."/>
            <person name="Agarwal S."/>
            <person name="Srivastava S."/>
            <person name="Singh M."/>
            <person name="Iquebal M.A."/>
            <person name="Jaiswal S."/>
            <person name="Angadi U.B."/>
            <person name="Kumar N."/>
            <person name="Raza M."/>
            <person name="Shah T.M."/>
            <person name="Rai A."/>
            <person name="Jena J.K."/>
        </authorList>
    </citation>
    <scope>NUCLEOTIDE SEQUENCE [LARGE SCALE GENOMIC DNA]</scope>
    <source>
        <strain evidence="2">DASCIFA01</strain>
        <tissue evidence="2">Testis</tissue>
    </source>
</reference>
<evidence type="ECO:0000313" key="2">
    <source>
        <dbReference type="EMBL" id="RXN24377.1"/>
    </source>
</evidence>
<keyword evidence="3" id="KW-1185">Reference proteome</keyword>
<protein>
    <submittedName>
        <fullName evidence="2">Dynein heavy chain axonemal-like protein</fullName>
    </submittedName>
</protein>
<accession>A0A498N6W7</accession>